<comment type="caution">
    <text evidence="3">The sequence shown here is derived from an EMBL/GenBank/DDBJ whole genome shotgun (WGS) entry which is preliminary data.</text>
</comment>
<evidence type="ECO:0000313" key="2">
    <source>
        <dbReference type="EMBL" id="KAK0328163.1"/>
    </source>
</evidence>
<protein>
    <recommendedName>
        <fullName evidence="1">Heterokaryon incompatibility domain-containing protein</fullName>
    </recommendedName>
</protein>
<dbReference type="Proteomes" id="UP001175353">
    <property type="component" value="Unassembled WGS sequence"/>
</dbReference>
<evidence type="ECO:0000313" key="3">
    <source>
        <dbReference type="EMBL" id="KAK1009574.1"/>
    </source>
</evidence>
<dbReference type="InterPro" id="IPR010730">
    <property type="entry name" value="HET"/>
</dbReference>
<proteinExistence type="predicted"/>
<accession>A0AAN6KZ85</accession>
<name>A0AAN6KZ85_9PEZI</name>
<dbReference type="Proteomes" id="UP001168146">
    <property type="component" value="Unassembled WGS sequence"/>
</dbReference>
<reference evidence="3" key="2">
    <citation type="submission" date="2023-06" db="EMBL/GenBank/DDBJ databases">
        <title>Black Yeasts Isolated from many extreme environments.</title>
        <authorList>
            <person name="Coleine C."/>
            <person name="Stajich J.E."/>
            <person name="Selbmann L."/>
        </authorList>
    </citation>
    <scope>NUCLEOTIDE SEQUENCE</scope>
    <source>
        <strain evidence="3">CCFEE 5200</strain>
    </source>
</reference>
<gene>
    <name evidence="2" type="ORF">LTR82_000091</name>
    <name evidence="3" type="ORF">LTR91_002714</name>
</gene>
<organism evidence="3 4">
    <name type="scientific">Friedmanniomyces endolithicus</name>
    <dbReference type="NCBI Taxonomy" id="329885"/>
    <lineage>
        <taxon>Eukaryota</taxon>
        <taxon>Fungi</taxon>
        <taxon>Dikarya</taxon>
        <taxon>Ascomycota</taxon>
        <taxon>Pezizomycotina</taxon>
        <taxon>Dothideomycetes</taxon>
        <taxon>Dothideomycetidae</taxon>
        <taxon>Mycosphaerellales</taxon>
        <taxon>Teratosphaeriaceae</taxon>
        <taxon>Friedmanniomyces</taxon>
    </lineage>
</organism>
<dbReference type="PANTHER" id="PTHR33112:SF16">
    <property type="entry name" value="HETEROKARYON INCOMPATIBILITY DOMAIN-CONTAINING PROTEIN"/>
    <property type="match status" value="1"/>
</dbReference>
<sequence length="642" mass="71351">MQETAEELVAEADKQSDIVFTTDAVLISKIFAQAKLNCPLCHLLACGITICLDLLEGLSARGPLLLHRKYIPRTARFGFETLSQSLTPAFGFEVFKERDCDPTWPGLVTKRRLASKVDFESCKDRIQMWLRTCDTTHTACRAPSPARLPTRVIDVGSEAQPVCRLVESGGAAGQYIALSHCWGDPTTVPKTTRETLVQHCTDVPDEILSMTFRHAIQITRGLGIRYIWIDALCIVQNDHDDWAREAAKMRTVYSDAFLTIAAASASDGTGGCFHSRDGGKEYPYAGQRGSVTNIYIRLPVDHSFFDALSAGVQAHKSVQHYPLATRKWIFQERMLSRRVLYFTRYELAWECRTETACECDGADCLATPHNSGYTLAKPKSSFPNTALSVPGTHDMAAKAAFLERWAILAEEYSSRSLSYPTDALIALSGVARAFDTAGLGTYFAGMWEFALPLQLAWRTVYDPELETQGPLPGYTAPSWSWVSSRTLVTYPRFKGPDDLARRLQYCCAEIISITSKPATADAFGHVLEHESILEFSAPALQTTITGLDHGLSLQDWPHQVFDCDSNANPTHLVGKQVWIACLGRRRPEEENWQQDTSGCCVVLHEVGGGFCKRMGLLLPWADQERVFSGAVEEAPRRTFRVI</sequence>
<reference evidence="2" key="1">
    <citation type="submission" date="2021-12" db="EMBL/GenBank/DDBJ databases">
        <title>Black yeast isolated from Biological Soil Crust.</title>
        <authorList>
            <person name="Kurbessoian T."/>
        </authorList>
    </citation>
    <scope>NUCLEOTIDE SEQUENCE</scope>
    <source>
        <strain evidence="2">CCFEE 5208</strain>
    </source>
</reference>
<dbReference type="EMBL" id="JAUJLE010000013">
    <property type="protein sequence ID" value="KAK1009574.1"/>
    <property type="molecule type" value="Genomic_DNA"/>
</dbReference>
<dbReference type="Pfam" id="PF06985">
    <property type="entry name" value="HET"/>
    <property type="match status" value="1"/>
</dbReference>
<evidence type="ECO:0000313" key="4">
    <source>
        <dbReference type="Proteomes" id="UP001175353"/>
    </source>
</evidence>
<feature type="domain" description="Heterokaryon incompatibility" evidence="1">
    <location>
        <begin position="175"/>
        <end position="332"/>
    </location>
</feature>
<dbReference type="PANTHER" id="PTHR33112">
    <property type="entry name" value="DOMAIN PROTEIN, PUTATIVE-RELATED"/>
    <property type="match status" value="1"/>
</dbReference>
<evidence type="ECO:0000259" key="1">
    <source>
        <dbReference type="Pfam" id="PF06985"/>
    </source>
</evidence>
<keyword evidence="4" id="KW-1185">Reference proteome</keyword>
<dbReference type="EMBL" id="JASUXU010000001">
    <property type="protein sequence ID" value="KAK0328163.1"/>
    <property type="molecule type" value="Genomic_DNA"/>
</dbReference>
<dbReference type="AlphaFoldDB" id="A0AAN6KZ85"/>